<evidence type="ECO:0000256" key="4">
    <source>
        <dbReference type="ARBA" id="ARBA00023136"/>
    </source>
</evidence>
<dbReference type="InterPro" id="IPR008217">
    <property type="entry name" value="Ccc1_fam"/>
</dbReference>
<reference evidence="6 7" key="1">
    <citation type="journal article" date="2015" name="Appl. Environ. Microbiol.">
        <title>The Geoglobus acetivorans genome: Fe(III) reduction, acetate utilization, autotrophic growth, and degradation of aromatic compounds in a hyperthermophilic archaeon.</title>
        <authorList>
            <person name="Mardanov A.V."/>
            <person name="Slododkina G.B."/>
            <person name="Slobodkin A.I."/>
            <person name="Beletsky A.V."/>
            <person name="Gavrilov S.N."/>
            <person name="Kublanov I.V."/>
            <person name="Bonch-Osmolovskaya E.A."/>
            <person name="Skryabin K.G."/>
            <person name="Ravin N.V."/>
        </authorList>
    </citation>
    <scope>NUCLEOTIDE SEQUENCE [LARGE SCALE GENOMIC DNA]</scope>
    <source>
        <strain evidence="6 7">SBH6</strain>
    </source>
</reference>
<dbReference type="Proteomes" id="UP000030624">
    <property type="component" value="Chromosome"/>
</dbReference>
<feature type="transmembrane region" description="Helical" evidence="5">
    <location>
        <begin position="62"/>
        <end position="85"/>
    </location>
</feature>
<proteinExistence type="predicted"/>
<evidence type="ECO:0000256" key="5">
    <source>
        <dbReference type="SAM" id="Phobius"/>
    </source>
</evidence>
<sequence>MIVRRVIEKLLGKDRAARFRIYTKVTDLSSISRRYFVIGFFDGVLTIMGLVLGAHLSGEANATVIFSAGIATSLALGISSGWGAYEAERVEQTLSALEKRRALLKMDGEQCLIDDAHDFAMKVSSFVHAIAPIPAGVLPLSPYLFLEEDMAFLVSLLTGFTLLFIVGVSMGRVSRSNLIKSGVRMVLAGVATLLIVTLLSPAHF</sequence>
<accession>A0A0A7GEW7</accession>
<protein>
    <recommendedName>
        <fullName evidence="8">VIT family protein</fullName>
    </recommendedName>
</protein>
<evidence type="ECO:0000256" key="1">
    <source>
        <dbReference type="ARBA" id="ARBA00004127"/>
    </source>
</evidence>
<dbReference type="Pfam" id="PF01988">
    <property type="entry name" value="VIT1"/>
    <property type="match status" value="2"/>
</dbReference>
<dbReference type="KEGG" id="gac:GACE_0419"/>
<gene>
    <name evidence="6" type="ORF">GACE_0419</name>
</gene>
<keyword evidence="4 5" id="KW-0472">Membrane</keyword>
<dbReference type="HOGENOM" id="CLU_111441_0_0_2"/>
<keyword evidence="2 5" id="KW-0812">Transmembrane</keyword>
<evidence type="ECO:0000256" key="3">
    <source>
        <dbReference type="ARBA" id="ARBA00022989"/>
    </source>
</evidence>
<feature type="transmembrane region" description="Helical" evidence="5">
    <location>
        <begin position="151"/>
        <end position="170"/>
    </location>
</feature>
<comment type="subcellular location">
    <subcellularLocation>
        <location evidence="1">Endomembrane system</location>
        <topology evidence="1">Multi-pass membrane protein</topology>
    </subcellularLocation>
</comment>
<dbReference type="RefSeq" id="WP_048090785.1">
    <property type="nucleotide sequence ID" value="NZ_CP009552.1"/>
</dbReference>
<keyword evidence="3 5" id="KW-1133">Transmembrane helix</keyword>
<name>A0A0A7GEW7_GEOAI</name>
<organism evidence="6 7">
    <name type="scientific">Geoglobus acetivorans</name>
    <dbReference type="NCBI Taxonomy" id="565033"/>
    <lineage>
        <taxon>Archaea</taxon>
        <taxon>Methanobacteriati</taxon>
        <taxon>Methanobacteriota</taxon>
        <taxon>Archaeoglobi</taxon>
        <taxon>Archaeoglobales</taxon>
        <taxon>Archaeoglobaceae</taxon>
        <taxon>Geoglobus</taxon>
    </lineage>
</organism>
<dbReference type="GO" id="GO:0030026">
    <property type="term" value="P:intracellular manganese ion homeostasis"/>
    <property type="evidence" value="ECO:0007669"/>
    <property type="project" value="InterPro"/>
</dbReference>
<dbReference type="EMBL" id="CP009552">
    <property type="protein sequence ID" value="AIY89477.1"/>
    <property type="molecule type" value="Genomic_DNA"/>
</dbReference>
<feature type="transmembrane region" description="Helical" evidence="5">
    <location>
        <begin position="35"/>
        <end position="56"/>
    </location>
</feature>
<dbReference type="GO" id="GO:0012505">
    <property type="term" value="C:endomembrane system"/>
    <property type="evidence" value="ECO:0007669"/>
    <property type="project" value="UniProtKB-SubCell"/>
</dbReference>
<evidence type="ECO:0000313" key="7">
    <source>
        <dbReference type="Proteomes" id="UP000030624"/>
    </source>
</evidence>
<evidence type="ECO:0008006" key="8">
    <source>
        <dbReference type="Google" id="ProtNLM"/>
    </source>
</evidence>
<evidence type="ECO:0000313" key="6">
    <source>
        <dbReference type="EMBL" id="AIY89477.1"/>
    </source>
</evidence>
<dbReference type="STRING" id="565033.GACE_0419"/>
<dbReference type="GO" id="GO:0005384">
    <property type="term" value="F:manganese ion transmembrane transporter activity"/>
    <property type="evidence" value="ECO:0007669"/>
    <property type="project" value="InterPro"/>
</dbReference>
<evidence type="ECO:0000256" key="2">
    <source>
        <dbReference type="ARBA" id="ARBA00022692"/>
    </source>
</evidence>
<dbReference type="GeneID" id="24797023"/>
<dbReference type="eggNOG" id="arCOG01091">
    <property type="taxonomic scope" value="Archaea"/>
</dbReference>
<feature type="transmembrane region" description="Helical" evidence="5">
    <location>
        <begin position="126"/>
        <end position="145"/>
    </location>
</feature>
<feature type="transmembrane region" description="Helical" evidence="5">
    <location>
        <begin position="182"/>
        <end position="202"/>
    </location>
</feature>
<dbReference type="AlphaFoldDB" id="A0A0A7GEW7"/>